<reference evidence="1" key="1">
    <citation type="submission" date="2019-06" db="EMBL/GenBank/DDBJ databases">
        <authorList>
            <person name="Zheng W."/>
        </authorList>
    </citation>
    <scope>NUCLEOTIDE SEQUENCE</scope>
    <source>
        <strain evidence="1">QDHG01</strain>
    </source>
</reference>
<keyword evidence="2" id="KW-1185">Reference proteome</keyword>
<evidence type="ECO:0000313" key="2">
    <source>
        <dbReference type="Proteomes" id="UP000785679"/>
    </source>
</evidence>
<dbReference type="EMBL" id="RRYP01015616">
    <property type="protein sequence ID" value="TNV75427.1"/>
    <property type="molecule type" value="Genomic_DNA"/>
</dbReference>
<accession>A0A8J8NHD5</accession>
<proteinExistence type="predicted"/>
<dbReference type="AlphaFoldDB" id="A0A8J8NHD5"/>
<comment type="caution">
    <text evidence="1">The sequence shown here is derived from an EMBL/GenBank/DDBJ whole genome shotgun (WGS) entry which is preliminary data.</text>
</comment>
<dbReference type="Proteomes" id="UP000785679">
    <property type="component" value="Unassembled WGS sequence"/>
</dbReference>
<protein>
    <submittedName>
        <fullName evidence="1">Uncharacterized protein</fullName>
    </submittedName>
</protein>
<gene>
    <name evidence="1" type="ORF">FGO68_gene7196</name>
</gene>
<name>A0A8J8NHD5_HALGN</name>
<evidence type="ECO:0000313" key="1">
    <source>
        <dbReference type="EMBL" id="TNV75427.1"/>
    </source>
</evidence>
<sequence length="102" mass="11769">MRPSFPVPLISIRLREYLIIKFLTEGEAVQNSSHSSCFASRRIVSAHLPWNYPGAAVNKGWQAAEQERSEAWRIQVLTEKRQLRAGIICLRDSFDFMLQFDS</sequence>
<organism evidence="1 2">
    <name type="scientific">Halteria grandinella</name>
    <dbReference type="NCBI Taxonomy" id="5974"/>
    <lineage>
        <taxon>Eukaryota</taxon>
        <taxon>Sar</taxon>
        <taxon>Alveolata</taxon>
        <taxon>Ciliophora</taxon>
        <taxon>Intramacronucleata</taxon>
        <taxon>Spirotrichea</taxon>
        <taxon>Stichotrichia</taxon>
        <taxon>Sporadotrichida</taxon>
        <taxon>Halteriidae</taxon>
        <taxon>Halteria</taxon>
    </lineage>
</organism>